<comment type="caution">
    <text evidence="3">The sequence shown here is derived from an EMBL/GenBank/DDBJ whole genome shotgun (WGS) entry which is preliminary data.</text>
</comment>
<organism evidence="3 4">
    <name type="scientific">Abeliophyllum distichum</name>
    <dbReference type="NCBI Taxonomy" id="126358"/>
    <lineage>
        <taxon>Eukaryota</taxon>
        <taxon>Viridiplantae</taxon>
        <taxon>Streptophyta</taxon>
        <taxon>Embryophyta</taxon>
        <taxon>Tracheophyta</taxon>
        <taxon>Spermatophyta</taxon>
        <taxon>Magnoliopsida</taxon>
        <taxon>eudicotyledons</taxon>
        <taxon>Gunneridae</taxon>
        <taxon>Pentapetalae</taxon>
        <taxon>asterids</taxon>
        <taxon>lamiids</taxon>
        <taxon>Lamiales</taxon>
        <taxon>Oleaceae</taxon>
        <taxon>Forsythieae</taxon>
        <taxon>Abeliophyllum</taxon>
    </lineage>
</organism>
<feature type="compositionally biased region" description="Basic residues" evidence="1">
    <location>
        <begin position="101"/>
        <end position="110"/>
    </location>
</feature>
<keyword evidence="2" id="KW-0812">Transmembrane</keyword>
<keyword evidence="4" id="KW-1185">Reference proteome</keyword>
<proteinExistence type="predicted"/>
<dbReference type="EMBL" id="JBFOLK010000383">
    <property type="protein sequence ID" value="KAL2454403.1"/>
    <property type="molecule type" value="Genomic_DNA"/>
</dbReference>
<evidence type="ECO:0000313" key="4">
    <source>
        <dbReference type="Proteomes" id="UP001604336"/>
    </source>
</evidence>
<dbReference type="AlphaFoldDB" id="A0ABD1NTH3"/>
<reference evidence="4" key="1">
    <citation type="submission" date="2024-07" db="EMBL/GenBank/DDBJ databases">
        <title>Two chromosome-level genome assemblies of Korean endemic species Abeliophyllum distichum and Forsythia ovata (Oleaceae).</title>
        <authorList>
            <person name="Jang H."/>
        </authorList>
    </citation>
    <scope>NUCLEOTIDE SEQUENCE [LARGE SCALE GENOMIC DNA]</scope>
</reference>
<accession>A0ABD1NTH3</accession>
<keyword evidence="2" id="KW-1133">Transmembrane helix</keyword>
<keyword evidence="2" id="KW-0472">Membrane</keyword>
<feature type="transmembrane region" description="Helical" evidence="2">
    <location>
        <begin position="120"/>
        <end position="142"/>
    </location>
</feature>
<feature type="compositionally biased region" description="Basic residues" evidence="1">
    <location>
        <begin position="44"/>
        <end position="54"/>
    </location>
</feature>
<gene>
    <name evidence="3" type="ORF">Adt_48096</name>
</gene>
<protein>
    <submittedName>
        <fullName evidence="3">Uncharacterized protein</fullName>
    </submittedName>
</protein>
<dbReference type="Proteomes" id="UP001604336">
    <property type="component" value="Unassembled WGS sequence"/>
</dbReference>
<evidence type="ECO:0000256" key="2">
    <source>
        <dbReference type="SAM" id="Phobius"/>
    </source>
</evidence>
<sequence length="150" mass="16627">MENSDMNPLKALTIEQQNILHLRLISSPKFQQPTTANPPQTHFNNHHFSNHRKPISTTTANPPPDNHRAEQPPSPPTSDKKSANSRPTPPFSVNAPTNAGNHHRLQHQIRKKNLRRGERNVAGVVWCGVVVVLLLPSALAWVCRSGVGDI</sequence>
<evidence type="ECO:0000313" key="3">
    <source>
        <dbReference type="EMBL" id="KAL2454403.1"/>
    </source>
</evidence>
<feature type="region of interest" description="Disordered" evidence="1">
    <location>
        <begin position="30"/>
        <end position="110"/>
    </location>
</feature>
<name>A0ABD1NTH3_9LAMI</name>
<evidence type="ECO:0000256" key="1">
    <source>
        <dbReference type="SAM" id="MobiDB-lite"/>
    </source>
</evidence>
<feature type="compositionally biased region" description="Polar residues" evidence="1">
    <location>
        <begin position="30"/>
        <end position="43"/>
    </location>
</feature>